<accession>A0A7G7MGS2</accession>
<dbReference type="PROSITE" id="PS00194">
    <property type="entry name" value="THIOREDOXIN_1"/>
    <property type="match status" value="1"/>
</dbReference>
<gene>
    <name evidence="9" type="ORF">H6H00_28540</name>
</gene>
<evidence type="ECO:0000256" key="4">
    <source>
        <dbReference type="ARBA" id="ARBA00023157"/>
    </source>
</evidence>
<dbReference type="InterPro" id="IPR050553">
    <property type="entry name" value="Thioredoxin_ResA/DsbE_sf"/>
</dbReference>
<feature type="domain" description="Thioredoxin" evidence="8">
    <location>
        <begin position="54"/>
        <end position="196"/>
    </location>
</feature>
<keyword evidence="4" id="KW-1015">Disulfide bond</keyword>
<feature type="region of interest" description="Disordered" evidence="6">
    <location>
        <begin position="199"/>
        <end position="220"/>
    </location>
</feature>
<proteinExistence type="predicted"/>
<keyword evidence="2" id="KW-0201">Cytochrome c-type biogenesis</keyword>
<dbReference type="InterPro" id="IPR000866">
    <property type="entry name" value="AhpC/TSA"/>
</dbReference>
<dbReference type="GO" id="GO:0016491">
    <property type="term" value="F:oxidoreductase activity"/>
    <property type="evidence" value="ECO:0007669"/>
    <property type="project" value="InterPro"/>
</dbReference>
<dbReference type="Gene3D" id="3.40.30.10">
    <property type="entry name" value="Glutaredoxin"/>
    <property type="match status" value="1"/>
</dbReference>
<evidence type="ECO:0000256" key="2">
    <source>
        <dbReference type="ARBA" id="ARBA00022748"/>
    </source>
</evidence>
<keyword evidence="5" id="KW-0676">Redox-active center</keyword>
<dbReference type="KEGG" id="ppel:H6H00_28540"/>
<dbReference type="InterPro" id="IPR017937">
    <property type="entry name" value="Thioredoxin_CS"/>
</dbReference>
<keyword evidence="10" id="KW-1185">Reference proteome</keyword>
<comment type="subcellular location">
    <subcellularLocation>
        <location evidence="1">Cell envelope</location>
    </subcellularLocation>
</comment>
<protein>
    <submittedName>
        <fullName evidence="9">Redoxin domain-containing protein</fullName>
    </submittedName>
</protein>
<keyword evidence="7" id="KW-1133">Transmembrane helix</keyword>
<dbReference type="SUPFAM" id="SSF52833">
    <property type="entry name" value="Thioredoxin-like"/>
    <property type="match status" value="1"/>
</dbReference>
<dbReference type="GO" id="GO:0017004">
    <property type="term" value="P:cytochrome complex assembly"/>
    <property type="evidence" value="ECO:0007669"/>
    <property type="project" value="UniProtKB-KW"/>
</dbReference>
<evidence type="ECO:0000313" key="9">
    <source>
        <dbReference type="EMBL" id="QNG51983.1"/>
    </source>
</evidence>
<reference evidence="9 10" key="1">
    <citation type="submission" date="2020-08" db="EMBL/GenBank/DDBJ databases">
        <authorList>
            <person name="Mo P."/>
        </authorList>
    </citation>
    <scope>NUCLEOTIDE SEQUENCE [LARGE SCALE GENOMIC DNA]</scope>
    <source>
        <strain evidence="9 10">CGMCC 4.1532</strain>
    </source>
</reference>
<evidence type="ECO:0000313" key="10">
    <source>
        <dbReference type="Proteomes" id="UP000515728"/>
    </source>
</evidence>
<dbReference type="Proteomes" id="UP000515728">
    <property type="component" value="Chromosome"/>
</dbReference>
<dbReference type="EMBL" id="CP060131">
    <property type="protein sequence ID" value="QNG51983.1"/>
    <property type="molecule type" value="Genomic_DNA"/>
</dbReference>
<evidence type="ECO:0000259" key="8">
    <source>
        <dbReference type="PROSITE" id="PS51352"/>
    </source>
</evidence>
<keyword evidence="3" id="KW-0735">Signal-anchor</keyword>
<evidence type="ECO:0000256" key="5">
    <source>
        <dbReference type="ARBA" id="ARBA00023284"/>
    </source>
</evidence>
<dbReference type="InterPro" id="IPR036249">
    <property type="entry name" value="Thioredoxin-like_sf"/>
</dbReference>
<dbReference type="GO" id="GO:0016209">
    <property type="term" value="F:antioxidant activity"/>
    <property type="evidence" value="ECO:0007669"/>
    <property type="project" value="InterPro"/>
</dbReference>
<dbReference type="PANTHER" id="PTHR42852:SF6">
    <property type="entry name" value="THIOL:DISULFIDE INTERCHANGE PROTEIN DSBE"/>
    <property type="match status" value="1"/>
</dbReference>
<feature type="transmembrane region" description="Helical" evidence="7">
    <location>
        <begin position="21"/>
        <end position="40"/>
    </location>
</feature>
<keyword evidence="7" id="KW-0472">Membrane</keyword>
<evidence type="ECO:0000256" key="3">
    <source>
        <dbReference type="ARBA" id="ARBA00022968"/>
    </source>
</evidence>
<evidence type="ECO:0000256" key="6">
    <source>
        <dbReference type="SAM" id="MobiDB-lite"/>
    </source>
</evidence>
<dbReference type="AlphaFoldDB" id="A0A7G7MGS2"/>
<dbReference type="RefSeq" id="WP_185718735.1">
    <property type="nucleotide sequence ID" value="NZ_BAAAWI010000001.1"/>
</dbReference>
<dbReference type="Pfam" id="PF00578">
    <property type="entry name" value="AhpC-TSA"/>
    <property type="match status" value="1"/>
</dbReference>
<dbReference type="GO" id="GO:0030313">
    <property type="term" value="C:cell envelope"/>
    <property type="evidence" value="ECO:0007669"/>
    <property type="project" value="UniProtKB-SubCell"/>
</dbReference>
<dbReference type="InterPro" id="IPR013766">
    <property type="entry name" value="Thioredoxin_domain"/>
</dbReference>
<keyword evidence="7" id="KW-0812">Transmembrane</keyword>
<evidence type="ECO:0000256" key="7">
    <source>
        <dbReference type="SAM" id="Phobius"/>
    </source>
</evidence>
<organism evidence="9 10">
    <name type="scientific">Pseudonocardia petroleophila</name>
    <dbReference type="NCBI Taxonomy" id="37331"/>
    <lineage>
        <taxon>Bacteria</taxon>
        <taxon>Bacillati</taxon>
        <taxon>Actinomycetota</taxon>
        <taxon>Actinomycetes</taxon>
        <taxon>Pseudonocardiales</taxon>
        <taxon>Pseudonocardiaceae</taxon>
        <taxon>Pseudonocardia</taxon>
    </lineage>
</organism>
<name>A0A7G7MGS2_9PSEU</name>
<sequence>MSEPIGTDDLLAPAPSRRRRLFRVAAVLVALVAIGIGAVFGSQLGTDPTLVDSPLIGRPAPELSLPLLDSPGELALAELRGQVVVVNFWASWCVACREEHAALVGAAEQFRDAGVVFVGIDYQDTISGATGFLDELGRGGDNYRYVTDTGSRAALEFGLFGVPETFVIDRGGTIVSKITGATTLPLLAGALDAVLAGRRPGTQSGGPVQPAPGAPLVGGG</sequence>
<evidence type="ECO:0000256" key="1">
    <source>
        <dbReference type="ARBA" id="ARBA00004196"/>
    </source>
</evidence>
<dbReference type="PROSITE" id="PS51352">
    <property type="entry name" value="THIOREDOXIN_2"/>
    <property type="match status" value="1"/>
</dbReference>
<dbReference type="PANTHER" id="PTHR42852">
    <property type="entry name" value="THIOL:DISULFIDE INTERCHANGE PROTEIN DSBE"/>
    <property type="match status" value="1"/>
</dbReference>